<gene>
    <name evidence="2" type="ORF">V5E97_06235</name>
</gene>
<evidence type="ECO:0008006" key="3">
    <source>
        <dbReference type="Google" id="ProtNLM"/>
    </source>
</evidence>
<protein>
    <recommendedName>
        <fullName evidence="3">Transposase</fullName>
    </recommendedName>
</protein>
<feature type="region of interest" description="Disordered" evidence="1">
    <location>
        <begin position="133"/>
        <end position="166"/>
    </location>
</feature>
<name>A0AAU7CK68_9BACT</name>
<accession>A0AAU7CK68</accession>
<evidence type="ECO:0000313" key="2">
    <source>
        <dbReference type="EMBL" id="XBH05616.1"/>
    </source>
</evidence>
<dbReference type="EMBL" id="CP155447">
    <property type="protein sequence ID" value="XBH05616.1"/>
    <property type="molecule type" value="Genomic_DNA"/>
</dbReference>
<feature type="compositionally biased region" description="Low complexity" evidence="1">
    <location>
        <begin position="141"/>
        <end position="159"/>
    </location>
</feature>
<dbReference type="AlphaFoldDB" id="A0AAU7CK68"/>
<sequence>MGRVAGSRNGREPYWRLVLARWKRSGLSVRAFCLAEGVSAPSFYWWRRELQRRDQPKPAFLPVHVLADKAESPAGSIEVVLANGRCLRVGAGFDLRPSCKSLNCSKPENGHGELVSNRPDLARGAAGRSAKIVRQFGGPGPRRAPGRSARETSSSSATGPPIASSS</sequence>
<evidence type="ECO:0000256" key="1">
    <source>
        <dbReference type="SAM" id="MobiDB-lite"/>
    </source>
</evidence>
<reference evidence="2" key="1">
    <citation type="submission" date="2024-05" db="EMBL/GenBank/DDBJ databases">
        <title>Planctomycetes of the genus Singulisphaera possess chitinolytic capabilities.</title>
        <authorList>
            <person name="Ivanova A."/>
        </authorList>
    </citation>
    <scope>NUCLEOTIDE SEQUENCE</scope>
    <source>
        <strain evidence="2">Ch08T</strain>
    </source>
</reference>
<dbReference type="NCBIfam" id="NF047593">
    <property type="entry name" value="IS66_ISAeme5_TnpA"/>
    <property type="match status" value="1"/>
</dbReference>
<organism evidence="2">
    <name type="scientific">Singulisphaera sp. Ch08</name>
    <dbReference type="NCBI Taxonomy" id="3120278"/>
    <lineage>
        <taxon>Bacteria</taxon>
        <taxon>Pseudomonadati</taxon>
        <taxon>Planctomycetota</taxon>
        <taxon>Planctomycetia</taxon>
        <taxon>Isosphaerales</taxon>
        <taxon>Isosphaeraceae</taxon>
        <taxon>Singulisphaera</taxon>
    </lineage>
</organism>
<proteinExistence type="predicted"/>